<dbReference type="GO" id="GO:0005198">
    <property type="term" value="F:structural molecule activity"/>
    <property type="evidence" value="ECO:0007669"/>
    <property type="project" value="UniProtKB-UniRule"/>
</dbReference>
<dbReference type="InterPro" id="IPR002371">
    <property type="entry name" value="FlgK"/>
</dbReference>
<feature type="domain" description="Flagellar basal body rod protein N-terminal" evidence="8">
    <location>
        <begin position="7"/>
        <end position="37"/>
    </location>
</feature>
<dbReference type="GO" id="GO:0044780">
    <property type="term" value="P:bacterial-type flagellum assembly"/>
    <property type="evidence" value="ECO:0007669"/>
    <property type="project" value="InterPro"/>
</dbReference>
<evidence type="ECO:0000256" key="7">
    <source>
        <dbReference type="RuleBase" id="RU362065"/>
    </source>
</evidence>
<evidence type="ECO:0000256" key="6">
    <source>
        <dbReference type="ARBA" id="ARBA00023143"/>
    </source>
</evidence>
<dbReference type="InterPro" id="IPR010930">
    <property type="entry name" value="Flg_bb/hook_C_dom"/>
</dbReference>
<evidence type="ECO:0000256" key="4">
    <source>
        <dbReference type="ARBA" id="ARBA00016244"/>
    </source>
</evidence>
<dbReference type="OrthoDB" id="9802553at2"/>
<evidence type="ECO:0000259" key="9">
    <source>
        <dbReference type="Pfam" id="PF06429"/>
    </source>
</evidence>
<dbReference type="Proteomes" id="UP000464507">
    <property type="component" value="Chromosome"/>
</dbReference>
<evidence type="ECO:0000256" key="5">
    <source>
        <dbReference type="ARBA" id="ARBA00022525"/>
    </source>
</evidence>
<dbReference type="AlphaFoldDB" id="A0A7L5AE96"/>
<keyword evidence="5 7" id="KW-0964">Secreted</keyword>
<dbReference type="NCBIfam" id="TIGR02492">
    <property type="entry name" value="flgK_ends"/>
    <property type="match status" value="1"/>
</dbReference>
<dbReference type="PANTHER" id="PTHR30033">
    <property type="entry name" value="FLAGELLAR HOOK-ASSOCIATED PROTEIN 1"/>
    <property type="match status" value="1"/>
</dbReference>
<dbReference type="Pfam" id="PF06429">
    <property type="entry name" value="Flg_bbr_C"/>
    <property type="match status" value="1"/>
</dbReference>
<dbReference type="PANTHER" id="PTHR30033:SF1">
    <property type="entry name" value="FLAGELLAR HOOK-ASSOCIATED PROTEIN 1"/>
    <property type="match status" value="1"/>
</dbReference>
<dbReference type="Pfam" id="PF22638">
    <property type="entry name" value="FlgK_D1"/>
    <property type="match status" value="1"/>
</dbReference>
<evidence type="ECO:0000259" key="10">
    <source>
        <dbReference type="Pfam" id="PF22638"/>
    </source>
</evidence>
<keyword evidence="11" id="KW-0969">Cilium</keyword>
<dbReference type="RefSeq" id="WP_161884971.1">
    <property type="nucleotide sequence ID" value="NZ_CP017146.1"/>
</dbReference>
<dbReference type="Pfam" id="PF00460">
    <property type="entry name" value="Flg_bb_rod"/>
    <property type="match status" value="1"/>
</dbReference>
<feature type="domain" description="Flagellar hook-associated protein FlgK helical" evidence="10">
    <location>
        <begin position="101"/>
        <end position="339"/>
    </location>
</feature>
<evidence type="ECO:0000259" key="8">
    <source>
        <dbReference type="Pfam" id="PF00460"/>
    </source>
</evidence>
<dbReference type="KEGG" id="mant:BHD05_02170"/>
<organism evidence="11 12">
    <name type="scientific">Marisediminicola antarctica</name>
    <dbReference type="NCBI Taxonomy" id="674079"/>
    <lineage>
        <taxon>Bacteria</taxon>
        <taxon>Bacillati</taxon>
        <taxon>Actinomycetota</taxon>
        <taxon>Actinomycetes</taxon>
        <taxon>Micrococcales</taxon>
        <taxon>Microbacteriaceae</taxon>
        <taxon>Marisediminicola</taxon>
    </lineage>
</organism>
<protein>
    <recommendedName>
        <fullName evidence="4 7">Flagellar hook-associated protein 1</fullName>
        <shortName evidence="7">HAP1</shortName>
    </recommendedName>
</protein>
<dbReference type="InterPro" id="IPR053927">
    <property type="entry name" value="FlgK_helical"/>
</dbReference>
<evidence type="ECO:0000256" key="3">
    <source>
        <dbReference type="ARBA" id="ARBA00009677"/>
    </source>
</evidence>
<dbReference type="PRINTS" id="PR01005">
    <property type="entry name" value="FLGHOOKAP1"/>
</dbReference>
<evidence type="ECO:0000313" key="12">
    <source>
        <dbReference type="Proteomes" id="UP000464507"/>
    </source>
</evidence>
<comment type="similarity">
    <text evidence="3 7">Belongs to the flagella basal body rod proteins family.</text>
</comment>
<comment type="subcellular location">
    <subcellularLocation>
        <location evidence="1 7">Bacterial flagellum</location>
    </subcellularLocation>
    <subcellularLocation>
        <location evidence="2 7">Secreted</location>
    </subcellularLocation>
</comment>
<feature type="domain" description="Flagellar basal-body/hook protein C-terminal" evidence="9">
    <location>
        <begin position="431"/>
        <end position="466"/>
    </location>
</feature>
<keyword evidence="12" id="KW-1185">Reference proteome</keyword>
<accession>A0A7L5AE96</accession>
<keyword evidence="6 7" id="KW-0975">Bacterial flagellum</keyword>
<evidence type="ECO:0000313" key="11">
    <source>
        <dbReference type="EMBL" id="QHO68610.1"/>
    </source>
</evidence>
<evidence type="ECO:0000256" key="2">
    <source>
        <dbReference type="ARBA" id="ARBA00004613"/>
    </source>
</evidence>
<proteinExistence type="inferred from homology"/>
<dbReference type="EMBL" id="CP017146">
    <property type="protein sequence ID" value="QHO68610.1"/>
    <property type="molecule type" value="Genomic_DNA"/>
</dbReference>
<gene>
    <name evidence="7" type="primary">flgK</name>
    <name evidence="11" type="ORF">BHD05_02170</name>
</gene>
<dbReference type="GO" id="GO:0009424">
    <property type="term" value="C:bacterial-type flagellum hook"/>
    <property type="evidence" value="ECO:0007669"/>
    <property type="project" value="UniProtKB-UniRule"/>
</dbReference>
<evidence type="ECO:0000256" key="1">
    <source>
        <dbReference type="ARBA" id="ARBA00004365"/>
    </source>
</evidence>
<dbReference type="GO" id="GO:0005576">
    <property type="term" value="C:extracellular region"/>
    <property type="evidence" value="ECO:0007669"/>
    <property type="project" value="UniProtKB-SubCell"/>
</dbReference>
<dbReference type="SUPFAM" id="SSF64518">
    <property type="entry name" value="Phase 1 flagellin"/>
    <property type="match status" value="1"/>
</dbReference>
<keyword evidence="11" id="KW-0966">Cell projection</keyword>
<name>A0A7L5AE96_9MICO</name>
<sequence length="473" mass="48051">MSTFSGLNTAYRGLVAARQGLDVVGQNIANANTEGYTRQRVTTSSVAASNLAGMFSSGVRPGEGVSVDGIARLGSEYLDARVNGTASTAGYWLARAEAMMDLEGTLREPGENALSTQLDGFWAAWQGLSNQTGEPAAARVLLEESGALASRIASSYGEAVGQWSELRGKTASMVVEVNAAAARIADLNAAIRQTTAAGGSANELVDQRATLATTISSLTGATIRPHDDGTIDVTVGGNAIVSGDTAHGIRVVGSTRLEDATTSPVTLEWADRPGRTVSLDGGRIAGTLSLLAPASAGGGGALAELASSYNALAISLASTVNAVHQTGARPDGTTGHDFFKLTAGVPAARGLVVIPTNVGELSAATPGAGGLDGSIADAIAQLRLAPGSPNALWAQAVVRTGVTTKSDAQQAVNAELASQSAVGAQRSAASVDLDEENVNLMTFQTAYQGSARVMTAIDQMLDTLINRTGIVGR</sequence>
<keyword evidence="11" id="KW-0282">Flagellum</keyword>
<dbReference type="InterPro" id="IPR001444">
    <property type="entry name" value="Flag_bb_rod_N"/>
</dbReference>
<reference evidence="11 12" key="1">
    <citation type="submission" date="2016-09" db="EMBL/GenBank/DDBJ databases">
        <title>Complete genome sequence of microbes from the polar regions.</title>
        <authorList>
            <person name="Liao L."/>
            <person name="Chen B."/>
        </authorList>
    </citation>
    <scope>NUCLEOTIDE SEQUENCE [LARGE SCALE GENOMIC DNA]</scope>
    <source>
        <strain evidence="11 12">ZS314</strain>
    </source>
</reference>